<proteinExistence type="predicted"/>
<dbReference type="OrthoDB" id="293868at2759"/>
<protein>
    <recommendedName>
        <fullName evidence="4">EF-hand domain-containing protein</fullName>
    </recommendedName>
</protein>
<keyword evidence="1" id="KW-0479">Metal-binding</keyword>
<evidence type="ECO:0000256" key="3">
    <source>
        <dbReference type="ARBA" id="ARBA00022837"/>
    </source>
</evidence>
<dbReference type="PROSITE" id="PS50222">
    <property type="entry name" value="EF_HAND_2"/>
    <property type="match status" value="2"/>
</dbReference>
<dbReference type="Proteomes" id="UP000030746">
    <property type="component" value="Unassembled WGS sequence"/>
</dbReference>
<dbReference type="GeneID" id="20245764"/>
<gene>
    <name evidence="5" type="ORF">LOTGIDRAFT_204915</name>
</gene>
<evidence type="ECO:0000259" key="4">
    <source>
        <dbReference type="PROSITE" id="PS50222"/>
    </source>
</evidence>
<evidence type="ECO:0000256" key="1">
    <source>
        <dbReference type="ARBA" id="ARBA00022723"/>
    </source>
</evidence>
<organism evidence="5 6">
    <name type="scientific">Lottia gigantea</name>
    <name type="common">Giant owl limpet</name>
    <dbReference type="NCBI Taxonomy" id="225164"/>
    <lineage>
        <taxon>Eukaryota</taxon>
        <taxon>Metazoa</taxon>
        <taxon>Spiralia</taxon>
        <taxon>Lophotrochozoa</taxon>
        <taxon>Mollusca</taxon>
        <taxon>Gastropoda</taxon>
        <taxon>Patellogastropoda</taxon>
        <taxon>Lottioidea</taxon>
        <taxon>Lottiidae</taxon>
        <taxon>Lottia</taxon>
    </lineage>
</organism>
<dbReference type="AlphaFoldDB" id="V3ZMZ0"/>
<dbReference type="GO" id="GO:0005509">
    <property type="term" value="F:calcium ion binding"/>
    <property type="evidence" value="ECO:0007669"/>
    <property type="project" value="InterPro"/>
</dbReference>
<dbReference type="InterPro" id="IPR011992">
    <property type="entry name" value="EF-hand-dom_pair"/>
</dbReference>
<dbReference type="InterPro" id="IPR018247">
    <property type="entry name" value="EF_Hand_1_Ca_BS"/>
</dbReference>
<accession>V3ZMZ0</accession>
<keyword evidence="2" id="KW-0677">Repeat</keyword>
<name>V3ZMZ0_LOTGI</name>
<keyword evidence="6" id="KW-1185">Reference proteome</keyword>
<dbReference type="InterPro" id="IPR002048">
    <property type="entry name" value="EF_hand_dom"/>
</dbReference>
<dbReference type="Gene3D" id="1.10.238.10">
    <property type="entry name" value="EF-hand"/>
    <property type="match status" value="1"/>
</dbReference>
<dbReference type="SUPFAM" id="SSF47473">
    <property type="entry name" value="EF-hand"/>
    <property type="match status" value="1"/>
</dbReference>
<dbReference type="CDD" id="cd00051">
    <property type="entry name" value="EFh"/>
    <property type="match status" value="1"/>
</dbReference>
<keyword evidence="3" id="KW-0106">Calcium</keyword>
<dbReference type="OMA" id="CCFIRDE"/>
<dbReference type="SMART" id="SM00054">
    <property type="entry name" value="EFh"/>
    <property type="match status" value="4"/>
</dbReference>
<dbReference type="Pfam" id="PF13499">
    <property type="entry name" value="EF-hand_7"/>
    <property type="match status" value="2"/>
</dbReference>
<evidence type="ECO:0000256" key="2">
    <source>
        <dbReference type="ARBA" id="ARBA00022737"/>
    </source>
</evidence>
<sequence>MSQAKLDKFSTFFDNCDTSGNGELTIQELAHGLQTQCNCKKSDDQIAEMFLGTDSNNDKKITKAEFLNECVEKLPRKEAIRCHLNLFFKEKDSDNSGLLEADEVKEILLAEADGDEITPEYVDSVIAKADTSGDGKVSLEELNNLLSED</sequence>
<dbReference type="CTD" id="20245764"/>
<dbReference type="RefSeq" id="XP_009067118.1">
    <property type="nucleotide sequence ID" value="XM_009068870.1"/>
</dbReference>
<feature type="domain" description="EF-hand" evidence="4">
    <location>
        <begin position="4"/>
        <end position="39"/>
    </location>
</feature>
<reference evidence="5 6" key="1">
    <citation type="journal article" date="2013" name="Nature">
        <title>Insights into bilaterian evolution from three spiralian genomes.</title>
        <authorList>
            <person name="Simakov O."/>
            <person name="Marletaz F."/>
            <person name="Cho S.J."/>
            <person name="Edsinger-Gonzales E."/>
            <person name="Havlak P."/>
            <person name="Hellsten U."/>
            <person name="Kuo D.H."/>
            <person name="Larsson T."/>
            <person name="Lv J."/>
            <person name="Arendt D."/>
            <person name="Savage R."/>
            <person name="Osoegawa K."/>
            <person name="de Jong P."/>
            <person name="Grimwood J."/>
            <person name="Chapman J.A."/>
            <person name="Shapiro H."/>
            <person name="Aerts A."/>
            <person name="Otillar R.P."/>
            <person name="Terry A.Y."/>
            <person name="Boore J.L."/>
            <person name="Grigoriev I.V."/>
            <person name="Lindberg D.R."/>
            <person name="Seaver E.C."/>
            <person name="Weisblat D.A."/>
            <person name="Putnam N.H."/>
            <person name="Rokhsar D.S."/>
        </authorList>
    </citation>
    <scope>NUCLEOTIDE SEQUENCE [LARGE SCALE GENOMIC DNA]</scope>
</reference>
<dbReference type="PROSITE" id="PS00018">
    <property type="entry name" value="EF_HAND_1"/>
    <property type="match status" value="4"/>
</dbReference>
<evidence type="ECO:0000313" key="6">
    <source>
        <dbReference type="Proteomes" id="UP000030746"/>
    </source>
</evidence>
<dbReference type="EMBL" id="KB203992">
    <property type="protein sequence ID" value="ESO82201.1"/>
    <property type="molecule type" value="Genomic_DNA"/>
</dbReference>
<dbReference type="HOGENOM" id="CLU_1751797_0_0_1"/>
<feature type="domain" description="EF-hand" evidence="4">
    <location>
        <begin position="117"/>
        <end position="149"/>
    </location>
</feature>
<dbReference type="PANTHER" id="PTHR45942">
    <property type="entry name" value="PROTEIN PHOSPATASE 3 REGULATORY SUBUNIT B ALPHA ISOFORM TYPE 1"/>
    <property type="match status" value="1"/>
</dbReference>
<evidence type="ECO:0000313" key="5">
    <source>
        <dbReference type="EMBL" id="ESO82201.1"/>
    </source>
</evidence>
<dbReference type="KEGG" id="lgi:LOTGIDRAFT_204915"/>